<feature type="region of interest" description="Disordered" evidence="1">
    <location>
        <begin position="1"/>
        <end position="24"/>
    </location>
</feature>
<evidence type="ECO:0000256" key="1">
    <source>
        <dbReference type="SAM" id="MobiDB-lite"/>
    </source>
</evidence>
<evidence type="ECO:0000313" key="3">
    <source>
        <dbReference type="Proteomes" id="UP000805418"/>
    </source>
</evidence>
<evidence type="ECO:0000313" key="2">
    <source>
        <dbReference type="Ensembl" id="ENSCAFP00845004618.1"/>
    </source>
</evidence>
<organism evidence="2 3">
    <name type="scientific">Canis lupus familiaris</name>
    <name type="common">Dog</name>
    <name type="synonym">Canis familiaris</name>
    <dbReference type="NCBI Taxonomy" id="9615"/>
    <lineage>
        <taxon>Eukaryota</taxon>
        <taxon>Metazoa</taxon>
        <taxon>Chordata</taxon>
        <taxon>Craniata</taxon>
        <taxon>Vertebrata</taxon>
        <taxon>Euteleostomi</taxon>
        <taxon>Mammalia</taxon>
        <taxon>Eutheria</taxon>
        <taxon>Laurasiatheria</taxon>
        <taxon>Carnivora</taxon>
        <taxon>Caniformia</taxon>
        <taxon>Canidae</taxon>
        <taxon>Canis</taxon>
    </lineage>
</organism>
<accession>A0A8I3N4U6</accession>
<dbReference type="OrthoDB" id="9451380at2759"/>
<sequence length="443" mass="43546">MAVGDVSRETPQEGILGPSPTPWVPPGCRGAIKPRKPGGHTPALLWLPTFLSHPLSPSVPPGFGNGNGLGTQPGIRAGVRAQKPGFGNGNGLAAGAFPGAVTQPGFGGGVQPQKPEYGNGLGMGAFPGLGAQPAFGNGNRMGVGAQPGLGAGVSPQKPGFRNGNGLGGGAFPEAGAQPGFGGGMKPQKPGLATQNGYGAGFGVGTKPQKPGFGNGNGLGAQPGPVVPMGYRPVYRNGLGAGTFPGEGAQPGLGRGLSPPKPGYLPGPRLQLPAGYGNGNGLRAQSAPTPGISWGLKPQKAGFGGGLKPQKVGFVYGNGLGAGVFLQPGAWGCWGGVGAQGLLLSDFLLPPPEFPGANGLRNGYGEEAPAYPKAAVPGPEGNGQAGALRSSSWPSVQPWGLAPKPGYGAGATYGQLRPELGPGPFGSPDAKRGSSGLGNGYGGP</sequence>
<dbReference type="Ensembl" id="ENSCAFT00845005819.1">
    <property type="protein sequence ID" value="ENSCAFP00845004618.1"/>
    <property type="gene ID" value="ENSCAFG00845003286.1"/>
</dbReference>
<dbReference type="Proteomes" id="UP000805418">
    <property type="component" value="Chromosome 6"/>
</dbReference>
<gene>
    <name evidence="2" type="primary">LOC106558903</name>
</gene>
<dbReference type="GeneTree" id="ENSGT00730000111940"/>
<dbReference type="AlphaFoldDB" id="A0A8I3N4U6"/>
<keyword evidence="3" id="KW-1185">Reference proteome</keyword>
<protein>
    <submittedName>
        <fullName evidence="2">Uncharacterized protein</fullName>
    </submittedName>
</protein>
<feature type="region of interest" description="Disordered" evidence="1">
    <location>
        <begin position="370"/>
        <end position="443"/>
    </location>
</feature>
<feature type="compositionally biased region" description="Gly residues" evidence="1">
    <location>
        <begin position="434"/>
        <end position="443"/>
    </location>
</feature>
<proteinExistence type="predicted"/>
<reference evidence="2" key="2">
    <citation type="submission" date="2025-08" db="UniProtKB">
        <authorList>
            <consortium name="Ensembl"/>
        </authorList>
    </citation>
    <scope>IDENTIFICATION</scope>
    <source>
        <strain evidence="2">Boxer</strain>
    </source>
</reference>
<reference evidence="2" key="3">
    <citation type="submission" date="2025-09" db="UniProtKB">
        <authorList>
            <consortium name="Ensembl"/>
        </authorList>
    </citation>
    <scope>IDENTIFICATION</scope>
    <source>
        <strain evidence="2">Boxer</strain>
    </source>
</reference>
<reference evidence="2" key="1">
    <citation type="submission" date="2020-03" db="EMBL/GenBank/DDBJ databases">
        <title>Long-read based genome assembly of a Labrador retriever dog.</title>
        <authorList>
            <person name="Eory L."/>
            <person name="Zhang W."/>
            <person name="Schoenebeck J."/>
        </authorList>
    </citation>
    <scope>NUCLEOTIDE SEQUENCE [LARGE SCALE GENOMIC DNA]</scope>
    <source>
        <strain evidence="2">Labrador retriever</strain>
    </source>
</reference>
<feature type="compositionally biased region" description="Basic and acidic residues" evidence="1">
    <location>
        <begin position="1"/>
        <end position="11"/>
    </location>
</feature>
<name>A0A8I3N4U6_CANLF</name>